<dbReference type="InterPro" id="IPR001845">
    <property type="entry name" value="HTH_ArsR_DNA-bd_dom"/>
</dbReference>
<evidence type="ECO:0000313" key="3">
    <source>
        <dbReference type="EMBL" id="MFC0567866.1"/>
    </source>
</evidence>
<evidence type="ECO:0000313" key="4">
    <source>
        <dbReference type="Proteomes" id="UP001589894"/>
    </source>
</evidence>
<dbReference type="Gene3D" id="1.10.10.10">
    <property type="entry name" value="Winged helix-like DNA-binding domain superfamily/Winged helix DNA-binding domain"/>
    <property type="match status" value="1"/>
</dbReference>
<dbReference type="PROSITE" id="PS50987">
    <property type="entry name" value="HTH_ARSR_2"/>
    <property type="match status" value="1"/>
</dbReference>
<dbReference type="SMART" id="SM00418">
    <property type="entry name" value="HTH_ARSR"/>
    <property type="match status" value="1"/>
</dbReference>
<dbReference type="InterPro" id="IPR036390">
    <property type="entry name" value="WH_DNA-bd_sf"/>
</dbReference>
<reference evidence="3 4" key="1">
    <citation type="submission" date="2024-09" db="EMBL/GenBank/DDBJ databases">
        <authorList>
            <person name="Sun Q."/>
            <person name="Mori K."/>
        </authorList>
    </citation>
    <scope>NUCLEOTIDE SEQUENCE [LARGE SCALE GENOMIC DNA]</scope>
    <source>
        <strain evidence="3 4">TBRC 2205</strain>
    </source>
</reference>
<gene>
    <name evidence="3" type="ORF">ACFFHU_27455</name>
</gene>
<dbReference type="Gene3D" id="3.40.50.2300">
    <property type="match status" value="1"/>
</dbReference>
<name>A0ABV6P4B9_9ACTN</name>
<dbReference type="SUPFAM" id="SSF52788">
    <property type="entry name" value="Phosphotyrosine protein phosphatases I"/>
    <property type="match status" value="1"/>
</dbReference>
<proteinExistence type="predicted"/>
<dbReference type="InterPro" id="IPR036388">
    <property type="entry name" value="WH-like_DNA-bd_sf"/>
</dbReference>
<dbReference type="Proteomes" id="UP001589894">
    <property type="component" value="Unassembled WGS sequence"/>
</dbReference>
<dbReference type="PANTHER" id="PTHR43428">
    <property type="entry name" value="ARSENATE REDUCTASE"/>
    <property type="match status" value="1"/>
</dbReference>
<dbReference type="CDD" id="cd16345">
    <property type="entry name" value="LMWP_ArsC"/>
    <property type="match status" value="1"/>
</dbReference>
<dbReference type="EMBL" id="JBHLUE010000026">
    <property type="protein sequence ID" value="MFC0567866.1"/>
    <property type="molecule type" value="Genomic_DNA"/>
</dbReference>
<dbReference type="PANTHER" id="PTHR43428:SF1">
    <property type="entry name" value="ARSENATE REDUCTASE"/>
    <property type="match status" value="1"/>
</dbReference>
<dbReference type="Pfam" id="PF01022">
    <property type="entry name" value="HTH_5"/>
    <property type="match status" value="1"/>
</dbReference>
<evidence type="ECO:0000259" key="2">
    <source>
        <dbReference type="PROSITE" id="PS50987"/>
    </source>
</evidence>
<dbReference type="InterPro" id="IPR023485">
    <property type="entry name" value="Ptyr_pPase"/>
</dbReference>
<dbReference type="InterPro" id="IPR036196">
    <property type="entry name" value="Ptyr_pPase_sf"/>
</dbReference>
<accession>A0ABV6P4B9</accession>
<dbReference type="SUPFAM" id="SSF46785">
    <property type="entry name" value="Winged helix' DNA-binding domain"/>
    <property type="match status" value="1"/>
</dbReference>
<keyword evidence="4" id="KW-1185">Reference proteome</keyword>
<evidence type="ECO:0000256" key="1">
    <source>
        <dbReference type="ARBA" id="ARBA00022849"/>
    </source>
</evidence>
<keyword evidence="1" id="KW-0059">Arsenical resistance</keyword>
<organism evidence="3 4">
    <name type="scientific">Plantactinospora siamensis</name>
    <dbReference type="NCBI Taxonomy" id="555372"/>
    <lineage>
        <taxon>Bacteria</taxon>
        <taxon>Bacillati</taxon>
        <taxon>Actinomycetota</taxon>
        <taxon>Actinomycetes</taxon>
        <taxon>Micromonosporales</taxon>
        <taxon>Micromonosporaceae</taxon>
        <taxon>Plantactinospora</taxon>
    </lineage>
</organism>
<dbReference type="CDD" id="cd00090">
    <property type="entry name" value="HTH_ARSR"/>
    <property type="match status" value="1"/>
</dbReference>
<dbReference type="Pfam" id="PF01451">
    <property type="entry name" value="LMWPc"/>
    <property type="match status" value="1"/>
</dbReference>
<dbReference type="InterPro" id="IPR011991">
    <property type="entry name" value="ArsR-like_HTH"/>
</dbReference>
<feature type="domain" description="HTH arsR-type" evidence="2">
    <location>
        <begin position="1"/>
        <end position="97"/>
    </location>
</feature>
<protein>
    <submittedName>
        <fullName evidence="3">ArsR family transcriptional regulator</fullName>
    </submittedName>
</protein>
<sequence>MAMPTRTPPAFVRLAAHPLRWRLLTELAAGDHRVRDLVALVGEPQSLVSYHLRLLRDGGLVSATRSSFDGRDSYYRLNLDNCAAALADTGAALHPALGREPAAARGVPATLRRSPPIEVLFVCTGNSARSPVAEALLRHHSQGVVAATSAGGRPRPRLHPGAVRTLRDAYGIDIAGQRPRHWDSLAGRRFDYVISLCDKARESCPDLPGRPRRLHWSVPDPATSDAPEAADDLVFQRVTADIDGRVRNLLPVLAANP</sequence>
<dbReference type="SMART" id="SM00226">
    <property type="entry name" value="LMWPc"/>
    <property type="match status" value="1"/>
</dbReference>
<comment type="caution">
    <text evidence="3">The sequence shown here is derived from an EMBL/GenBank/DDBJ whole genome shotgun (WGS) entry which is preliminary data.</text>
</comment>
<dbReference type="RefSeq" id="WP_377343211.1">
    <property type="nucleotide sequence ID" value="NZ_JBHLUE010000026.1"/>
</dbReference>